<evidence type="ECO:0000313" key="2">
    <source>
        <dbReference type="Proteomes" id="UP000050488"/>
    </source>
</evidence>
<name>A0A0Q1AGS6_9CORY</name>
<gene>
    <name evidence="1" type="ORF">Clow_01996</name>
</gene>
<keyword evidence="2" id="KW-1185">Reference proteome</keyword>
<accession>A0A0Q1AGS6</accession>
<dbReference type="EMBL" id="LKEV01000006">
    <property type="protein sequence ID" value="KQB85862.1"/>
    <property type="molecule type" value="Genomic_DNA"/>
</dbReference>
<dbReference type="AlphaFoldDB" id="A0A0Q1AGS6"/>
<evidence type="ECO:0000313" key="1">
    <source>
        <dbReference type="EMBL" id="KQB85862.1"/>
    </source>
</evidence>
<reference evidence="1 2" key="1">
    <citation type="submission" date="2015-10" db="EMBL/GenBank/DDBJ databases">
        <title>Corynebacteirum lowii and Corynebacterium oculi species nova, derived from human clinical disease and and emended description of Corynebacterium mastiditis.</title>
        <authorList>
            <person name="Bernard K."/>
            <person name="Pacheco A.L."/>
            <person name="Mcdougall C."/>
            <person name="Burtx T."/>
            <person name="Weibe D."/>
            <person name="Tyler S."/>
            <person name="Olson A.B."/>
            <person name="Cnockaert M."/>
            <person name="Eguchi H."/>
            <person name="Kuwahara T."/>
            <person name="Nakayama-Imaohji H."/>
            <person name="Boudewijins M."/>
            <person name="Van Hoecke F."/>
            <person name="Bernier A.-M."/>
            <person name="Vandamme P."/>
        </authorList>
    </citation>
    <scope>NUCLEOTIDE SEQUENCE [LARGE SCALE GENOMIC DNA]</scope>
    <source>
        <strain evidence="1 2">NML 130206</strain>
    </source>
</reference>
<sequence>MQGFLVGCHDLSDAFSAALALGEQFLGGAKGVGHRGFGGLGGGTGAQPALAIELFAQFRAGENEAAAHGVVVLRGTEGNPGGVESRENHAVGVQFQGYGVEVNLVGVVACGAHHGHRLAGGGGGVGRHGHGIVTGEPEDDGTVGAVPAPGGGQRAAQFHPNGGGAQIPEVVDEGLRGAHGAHGMRGGGANADAEEIDNANGHGEPFIIILGIRSPPRRYMVFES</sequence>
<dbReference type="Proteomes" id="UP000050488">
    <property type="component" value="Unassembled WGS sequence"/>
</dbReference>
<organism evidence="1 2">
    <name type="scientific">Corynebacterium lowii</name>
    <dbReference type="NCBI Taxonomy" id="1544413"/>
    <lineage>
        <taxon>Bacteria</taxon>
        <taxon>Bacillati</taxon>
        <taxon>Actinomycetota</taxon>
        <taxon>Actinomycetes</taxon>
        <taxon>Mycobacteriales</taxon>
        <taxon>Corynebacteriaceae</taxon>
        <taxon>Corynebacterium</taxon>
    </lineage>
</organism>
<proteinExistence type="predicted"/>
<comment type="caution">
    <text evidence="1">The sequence shown here is derived from an EMBL/GenBank/DDBJ whole genome shotgun (WGS) entry which is preliminary data.</text>
</comment>
<protein>
    <submittedName>
        <fullName evidence="1">Uncharacterized protein</fullName>
    </submittedName>
</protein>